<evidence type="ECO:0000256" key="5">
    <source>
        <dbReference type="ARBA" id="ARBA00022989"/>
    </source>
</evidence>
<evidence type="ECO:0000256" key="4">
    <source>
        <dbReference type="ARBA" id="ARBA00022840"/>
    </source>
</evidence>
<keyword evidence="2 7" id="KW-0812">Transmembrane</keyword>
<name>A0ABW2XVG6_9ACTN</name>
<dbReference type="InterPro" id="IPR017871">
    <property type="entry name" value="ABC_transporter-like_CS"/>
</dbReference>
<sequence length="564" mass="57680">MGGTAEALRGAARSSGRWGLVLAAASLLEAATLLTLPATVARAVDAALAGSPIAPAAVPALGVLLLATVSEAARRLAAAVVQERGALHLRRRLVRHVLALDLRGQRAFDTGDLLSRLTGAAHEAAAAPVAAARAATSVVISLGGLAALFALDVRLGLLFLCAAPAAAWTTRSSLGQMSLFTGRYMSVLGELSARLVEAVRGAPAIRAAGTLDREIARVRQPLADLRAAGDRFWDVQRRMAVRLGLAAPLTQVLVLGTAGVAVASGGLGPGALPAASAYTGLALGLLRLAGPLGGLARAHGCAARVQEVLDAPVPATGARALPNGGGRLTLRGIGVRRGEHWVLRDVNLDVPAGCSVALVGRSGAGKSALAEVAGGLLSPDTGDVELDGVPLRELDAAQARVAIAYAFERPNLLGDTVADAVAYADRPVERRSVRAALAACGADAFVARLPHREHTAVAGLTLSGGELQRLGLARAVCRDARVVILDDATSSLDGATEARVGDALDRVLRGRTRLVAGHRERTAARADLVAWLDGGRLRALGPHTALRADPAYRALFAEEPGRAG</sequence>
<proteinExistence type="predicted"/>
<dbReference type="CDD" id="cd03228">
    <property type="entry name" value="ABCC_MRP_Like"/>
    <property type="match status" value="1"/>
</dbReference>
<keyword evidence="11" id="KW-1185">Reference proteome</keyword>
<keyword evidence="6 7" id="KW-0472">Membrane</keyword>
<dbReference type="SUPFAM" id="SSF90123">
    <property type="entry name" value="ABC transporter transmembrane region"/>
    <property type="match status" value="1"/>
</dbReference>
<evidence type="ECO:0000256" key="3">
    <source>
        <dbReference type="ARBA" id="ARBA00022741"/>
    </source>
</evidence>
<feature type="domain" description="ABC transmembrane type-1" evidence="9">
    <location>
        <begin position="20"/>
        <end position="298"/>
    </location>
</feature>
<dbReference type="InterPro" id="IPR003593">
    <property type="entry name" value="AAA+_ATPase"/>
</dbReference>
<dbReference type="Pfam" id="PF00664">
    <property type="entry name" value="ABC_membrane"/>
    <property type="match status" value="1"/>
</dbReference>
<dbReference type="InterPro" id="IPR039421">
    <property type="entry name" value="Type_1_exporter"/>
</dbReference>
<dbReference type="EMBL" id="JBHTGP010000018">
    <property type="protein sequence ID" value="MFD0689755.1"/>
    <property type="molecule type" value="Genomic_DNA"/>
</dbReference>
<feature type="transmembrane region" description="Helical" evidence="7">
    <location>
        <begin position="46"/>
        <end position="67"/>
    </location>
</feature>
<dbReference type="Gene3D" id="3.40.50.300">
    <property type="entry name" value="P-loop containing nucleotide triphosphate hydrolases"/>
    <property type="match status" value="1"/>
</dbReference>
<dbReference type="PROSITE" id="PS50929">
    <property type="entry name" value="ABC_TM1F"/>
    <property type="match status" value="1"/>
</dbReference>
<dbReference type="PANTHER" id="PTHR43394:SF1">
    <property type="entry name" value="ATP-BINDING CASSETTE SUB-FAMILY B MEMBER 10, MITOCHONDRIAL"/>
    <property type="match status" value="1"/>
</dbReference>
<dbReference type="Proteomes" id="UP001597063">
    <property type="component" value="Unassembled WGS sequence"/>
</dbReference>
<dbReference type="Pfam" id="PF00005">
    <property type="entry name" value="ABC_tran"/>
    <property type="match status" value="1"/>
</dbReference>
<evidence type="ECO:0000256" key="1">
    <source>
        <dbReference type="ARBA" id="ARBA00004651"/>
    </source>
</evidence>
<dbReference type="Gene3D" id="1.20.1560.10">
    <property type="entry name" value="ABC transporter type 1, transmembrane domain"/>
    <property type="match status" value="1"/>
</dbReference>
<evidence type="ECO:0000256" key="2">
    <source>
        <dbReference type="ARBA" id="ARBA00022692"/>
    </source>
</evidence>
<dbReference type="InterPro" id="IPR003439">
    <property type="entry name" value="ABC_transporter-like_ATP-bd"/>
</dbReference>
<evidence type="ECO:0000313" key="11">
    <source>
        <dbReference type="Proteomes" id="UP001597063"/>
    </source>
</evidence>
<feature type="transmembrane region" description="Helical" evidence="7">
    <location>
        <begin position="18"/>
        <end position="40"/>
    </location>
</feature>
<reference evidence="11" key="1">
    <citation type="journal article" date="2019" name="Int. J. Syst. Evol. Microbiol.">
        <title>The Global Catalogue of Microorganisms (GCM) 10K type strain sequencing project: providing services to taxonomists for standard genome sequencing and annotation.</title>
        <authorList>
            <consortium name="The Broad Institute Genomics Platform"/>
            <consortium name="The Broad Institute Genome Sequencing Center for Infectious Disease"/>
            <person name="Wu L."/>
            <person name="Ma J."/>
        </authorList>
    </citation>
    <scope>NUCLEOTIDE SEQUENCE [LARGE SCALE GENOMIC DNA]</scope>
    <source>
        <strain evidence="11">JCM 9371</strain>
    </source>
</reference>
<dbReference type="RefSeq" id="WP_378324888.1">
    <property type="nucleotide sequence ID" value="NZ_JBHTGP010000018.1"/>
</dbReference>
<evidence type="ECO:0000259" key="8">
    <source>
        <dbReference type="PROSITE" id="PS50893"/>
    </source>
</evidence>
<keyword evidence="4 10" id="KW-0067">ATP-binding</keyword>
<dbReference type="PROSITE" id="PS50893">
    <property type="entry name" value="ABC_TRANSPORTER_2"/>
    <property type="match status" value="1"/>
</dbReference>
<comment type="caution">
    <text evidence="10">The sequence shown here is derived from an EMBL/GenBank/DDBJ whole genome shotgun (WGS) entry which is preliminary data.</text>
</comment>
<keyword evidence="5 7" id="KW-1133">Transmembrane helix</keyword>
<dbReference type="InterPro" id="IPR027417">
    <property type="entry name" value="P-loop_NTPase"/>
</dbReference>
<protein>
    <submittedName>
        <fullName evidence="10">ABC transporter ATP-binding protein</fullName>
    </submittedName>
</protein>
<dbReference type="SUPFAM" id="SSF52540">
    <property type="entry name" value="P-loop containing nucleoside triphosphate hydrolases"/>
    <property type="match status" value="1"/>
</dbReference>
<keyword evidence="3" id="KW-0547">Nucleotide-binding</keyword>
<dbReference type="GO" id="GO:0005524">
    <property type="term" value="F:ATP binding"/>
    <property type="evidence" value="ECO:0007669"/>
    <property type="project" value="UniProtKB-KW"/>
</dbReference>
<dbReference type="PANTHER" id="PTHR43394">
    <property type="entry name" value="ATP-DEPENDENT PERMEASE MDL1, MITOCHONDRIAL"/>
    <property type="match status" value="1"/>
</dbReference>
<evidence type="ECO:0000256" key="7">
    <source>
        <dbReference type="SAM" id="Phobius"/>
    </source>
</evidence>
<evidence type="ECO:0000313" key="10">
    <source>
        <dbReference type="EMBL" id="MFD0689755.1"/>
    </source>
</evidence>
<evidence type="ECO:0000259" key="9">
    <source>
        <dbReference type="PROSITE" id="PS50929"/>
    </source>
</evidence>
<feature type="domain" description="ABC transporter" evidence="8">
    <location>
        <begin position="328"/>
        <end position="559"/>
    </location>
</feature>
<dbReference type="PROSITE" id="PS00211">
    <property type="entry name" value="ABC_TRANSPORTER_1"/>
    <property type="match status" value="1"/>
</dbReference>
<dbReference type="InterPro" id="IPR011527">
    <property type="entry name" value="ABC1_TM_dom"/>
</dbReference>
<gene>
    <name evidence="10" type="ORF">ACFQZM_35070</name>
</gene>
<accession>A0ABW2XVG6</accession>
<organism evidence="10 11">
    <name type="scientific">Actinomadura fibrosa</name>
    <dbReference type="NCBI Taxonomy" id="111802"/>
    <lineage>
        <taxon>Bacteria</taxon>
        <taxon>Bacillati</taxon>
        <taxon>Actinomycetota</taxon>
        <taxon>Actinomycetes</taxon>
        <taxon>Streptosporangiales</taxon>
        <taxon>Thermomonosporaceae</taxon>
        <taxon>Actinomadura</taxon>
    </lineage>
</organism>
<comment type="subcellular location">
    <subcellularLocation>
        <location evidence="1">Cell membrane</location>
        <topology evidence="1">Multi-pass membrane protein</topology>
    </subcellularLocation>
</comment>
<dbReference type="InterPro" id="IPR036640">
    <property type="entry name" value="ABC1_TM_sf"/>
</dbReference>
<dbReference type="SMART" id="SM00382">
    <property type="entry name" value="AAA"/>
    <property type="match status" value="1"/>
</dbReference>
<evidence type="ECO:0000256" key="6">
    <source>
        <dbReference type="ARBA" id="ARBA00023136"/>
    </source>
</evidence>